<dbReference type="Proteomes" id="UP001227964">
    <property type="component" value="Unassembled WGS sequence"/>
</dbReference>
<protein>
    <submittedName>
        <fullName evidence="3">DUF3592 domain-containing protein</fullName>
    </submittedName>
</protein>
<evidence type="ECO:0000313" key="3">
    <source>
        <dbReference type="EMBL" id="MDL0433355.1"/>
    </source>
</evidence>
<feature type="transmembrane region" description="Helical" evidence="1">
    <location>
        <begin position="110"/>
        <end position="137"/>
    </location>
</feature>
<reference evidence="3 4" key="1">
    <citation type="submission" date="2023-06" db="EMBL/GenBank/DDBJ databases">
        <title>Marinobacter azerbaijanicus a moderately halophilic, isolated from Urmia Lake in Azerbaijan region of Iran.</title>
        <authorList>
            <person name="Sanchez-Porro C."/>
            <person name="Aghdam E.M."/>
            <person name="Saheb S.M."/>
            <person name="Tarhriz V."/>
            <person name="Kazemi E."/>
            <person name="Ammozegar M.A."/>
            <person name="Ventosa A."/>
            <person name="Hejazi M.S."/>
        </authorList>
    </citation>
    <scope>NUCLEOTIDE SEQUENCE [LARGE SCALE GENOMIC DNA]</scope>
    <source>
        <strain evidence="3 4">TBZ242</strain>
    </source>
</reference>
<name>A0ABT7IGR4_9GAMM</name>
<keyword evidence="1" id="KW-0812">Transmembrane</keyword>
<feature type="domain" description="DUF3592" evidence="2">
    <location>
        <begin position="39"/>
        <end position="108"/>
    </location>
</feature>
<keyword evidence="1" id="KW-1133">Transmembrane helix</keyword>
<dbReference type="EMBL" id="JASSVS010000013">
    <property type="protein sequence ID" value="MDL0433355.1"/>
    <property type="molecule type" value="Genomic_DNA"/>
</dbReference>
<accession>A0ABT7IGR4</accession>
<feature type="transmembrane region" description="Helical" evidence="1">
    <location>
        <begin position="7"/>
        <end position="26"/>
    </location>
</feature>
<comment type="caution">
    <text evidence="3">The sequence shown here is derived from an EMBL/GenBank/DDBJ whole genome shotgun (WGS) entry which is preliminary data.</text>
</comment>
<keyword evidence="4" id="KW-1185">Reference proteome</keyword>
<evidence type="ECO:0000256" key="1">
    <source>
        <dbReference type="SAM" id="Phobius"/>
    </source>
</evidence>
<gene>
    <name evidence="3" type="ORF">QPM17_19630</name>
</gene>
<dbReference type="Pfam" id="PF12158">
    <property type="entry name" value="DUF3592"/>
    <property type="match status" value="1"/>
</dbReference>
<proteinExistence type="predicted"/>
<keyword evidence="1" id="KW-0472">Membrane</keyword>
<sequence length="232" mass="25564">MRVYDFLKYLFSAVGGALLVGAFLWYQSTVTFLDEALEVPGVVTDLVYSRSGDSSSYYPVVQFEDAGGQLIEFQSSSGSNPAPYSRGEEVSVFYLPGEPESARINGFFSLWGGALIMGVLGGAFFLVGTLMVIVPLIRKGRGAKLRESGQLVTARIQGVEQNTSLVMNGQSPFRIVTQWQDPATAKLHVFRSDNLWFDPTDHIPGESISVYIRPDNPKRYWVDTSFLPKVAS</sequence>
<dbReference type="RefSeq" id="WP_285393082.1">
    <property type="nucleotide sequence ID" value="NZ_JASSVS010000013.1"/>
</dbReference>
<evidence type="ECO:0000313" key="4">
    <source>
        <dbReference type="Proteomes" id="UP001227964"/>
    </source>
</evidence>
<evidence type="ECO:0000259" key="2">
    <source>
        <dbReference type="Pfam" id="PF12158"/>
    </source>
</evidence>
<organism evidence="3 4">
    <name type="scientific">Marinobacter azerbaijanicus</name>
    <dbReference type="NCBI Taxonomy" id="3050455"/>
    <lineage>
        <taxon>Bacteria</taxon>
        <taxon>Pseudomonadati</taxon>
        <taxon>Pseudomonadota</taxon>
        <taxon>Gammaproteobacteria</taxon>
        <taxon>Pseudomonadales</taxon>
        <taxon>Marinobacteraceae</taxon>
        <taxon>Marinobacter</taxon>
    </lineage>
</organism>
<dbReference type="InterPro" id="IPR021994">
    <property type="entry name" value="DUF3592"/>
</dbReference>